<feature type="domain" description="GH3 C-terminal" evidence="2">
    <location>
        <begin position="383"/>
        <end position="493"/>
    </location>
</feature>
<dbReference type="InterPro" id="IPR004993">
    <property type="entry name" value="GH3"/>
</dbReference>
<reference evidence="3" key="1">
    <citation type="submission" date="2021-06" db="EMBL/GenBank/DDBJ databases">
        <title>44 bacteria genomes isolated from Dapeng, Shenzhen.</title>
        <authorList>
            <person name="Zheng W."/>
            <person name="Yu S."/>
            <person name="Huang Y."/>
        </authorList>
    </citation>
    <scope>NUCLEOTIDE SEQUENCE</scope>
    <source>
        <strain evidence="3">DP5N28-2</strain>
    </source>
</reference>
<dbReference type="RefSeq" id="WP_222578164.1">
    <property type="nucleotide sequence ID" value="NZ_JAHVHU010000002.1"/>
</dbReference>
<dbReference type="AlphaFoldDB" id="A0A953L7I5"/>
<evidence type="ECO:0000259" key="1">
    <source>
        <dbReference type="Pfam" id="PF23571"/>
    </source>
</evidence>
<dbReference type="Proteomes" id="UP000753961">
    <property type="component" value="Unassembled WGS sequence"/>
</dbReference>
<keyword evidence="4" id="KW-1185">Reference proteome</keyword>
<gene>
    <name evidence="3" type="ORF">KUV50_00740</name>
</gene>
<dbReference type="Pfam" id="PF23572">
    <property type="entry name" value="GH3_C"/>
    <property type="match status" value="1"/>
</dbReference>
<comment type="caution">
    <text evidence="3">The sequence shown here is derived from an EMBL/GenBank/DDBJ whole genome shotgun (WGS) entry which is preliminary data.</text>
</comment>
<sequence length="512" mass="59545">MKSLVNKTVKLFLKSKYRALTQVMQSPFEYQYGLFDHLIETARHTEWGRKYQYEELTSYDSFRSRLPLSSYEDLQPHIHRMMLGERDVLWPGRITWYSKSSGTTNSRSKFLPVSEENFNDSHKKGSWDTLSILYHYHPNLQLFEKKSLILGGSLSHFKDNPETIIGDVSAIMITNLPLIGRPFYMPDVKTAIMEDWEKKLDLTADLALREPNIGTIGGVPTWNLVLFRKILQKTGAAHMLEVWPELRLYIHGGVNFQPYRNQFRQMIPRDDFIFQEVYNASEGYFGTQYRPDEDMILLLDNGVFYEFVAMSEYGSPHQNVIPLEDVKLNVDYAVIISTSSGLWRYDIGDTIRFTNNNPYQFRIVGRTRQYINAFGEEVMIHNTDTAISRTAAKTLSEIKDYTVAPRYLEDGEKGRHDWLIEFQHPPESLHTFATVLDDELQKVNSDYAAKRTKNLALEQLSVTALPENTFEKWLKSQNRQGSQVKVPRLSNTRDYVDDILDFTNLQKIHVDD</sequence>
<dbReference type="EMBL" id="JAHVHU010000002">
    <property type="protein sequence ID" value="MBY5956640.1"/>
    <property type="molecule type" value="Genomic_DNA"/>
</dbReference>
<evidence type="ECO:0000313" key="3">
    <source>
        <dbReference type="EMBL" id="MBY5956640.1"/>
    </source>
</evidence>
<dbReference type="InterPro" id="IPR055378">
    <property type="entry name" value="GH3_C"/>
</dbReference>
<feature type="domain" description="GH3 middle" evidence="1">
    <location>
        <begin position="297"/>
        <end position="366"/>
    </location>
</feature>
<dbReference type="InterPro" id="IPR055377">
    <property type="entry name" value="GH3_M"/>
</dbReference>
<dbReference type="Pfam" id="PF03321">
    <property type="entry name" value="GH3"/>
    <property type="match status" value="1"/>
</dbReference>
<accession>A0A953L7I5</accession>
<evidence type="ECO:0000313" key="4">
    <source>
        <dbReference type="Proteomes" id="UP000753961"/>
    </source>
</evidence>
<proteinExistence type="predicted"/>
<evidence type="ECO:0000259" key="2">
    <source>
        <dbReference type="Pfam" id="PF23572"/>
    </source>
</evidence>
<dbReference type="Pfam" id="PF23571">
    <property type="entry name" value="GH3_M"/>
    <property type="match status" value="1"/>
</dbReference>
<name>A0A953L7I5_9BACT</name>
<organism evidence="3 4">
    <name type="scientific">Membranihabitans marinus</name>
    <dbReference type="NCBI Taxonomy" id="1227546"/>
    <lineage>
        <taxon>Bacteria</taxon>
        <taxon>Pseudomonadati</taxon>
        <taxon>Bacteroidota</taxon>
        <taxon>Saprospiria</taxon>
        <taxon>Saprospirales</taxon>
        <taxon>Saprospiraceae</taxon>
        <taxon>Membranihabitans</taxon>
    </lineage>
</organism>
<dbReference type="PANTHER" id="PTHR31901:SF9">
    <property type="entry name" value="GH3 DOMAIN-CONTAINING PROTEIN"/>
    <property type="match status" value="1"/>
</dbReference>
<protein>
    <submittedName>
        <fullName evidence="3">GH3 auxin-responsive promoter family protein</fullName>
    </submittedName>
</protein>
<dbReference type="GO" id="GO:0005737">
    <property type="term" value="C:cytoplasm"/>
    <property type="evidence" value="ECO:0007669"/>
    <property type="project" value="TreeGrafter"/>
</dbReference>
<dbReference type="GO" id="GO:0016881">
    <property type="term" value="F:acid-amino acid ligase activity"/>
    <property type="evidence" value="ECO:0007669"/>
    <property type="project" value="TreeGrafter"/>
</dbReference>
<dbReference type="PANTHER" id="PTHR31901">
    <property type="entry name" value="GH3 DOMAIN-CONTAINING PROTEIN"/>
    <property type="match status" value="1"/>
</dbReference>